<evidence type="ECO:0000259" key="5">
    <source>
        <dbReference type="PROSITE" id="PS51406"/>
    </source>
</evidence>
<dbReference type="Gene3D" id="2.60.40.10">
    <property type="entry name" value="Immunoglobulins"/>
    <property type="match status" value="1"/>
</dbReference>
<sequence length="774" mass="82641">MRGLILTCLTAALLASLMVAAPAAFSQQSLRGGTSAADAAASCWEVKQKTPAAANGNYWLQTPKLVAPEQFYCDMTTDGGGWVLIGRGRQDWRPEYQGQGTPAQVRDAVTGPAAFGVRTLPSPTVDALLDGGRVDALADPVRLRRATNTGGTAWQESRFRFANRDRWAWSFGAEHRVGAFTFDGAAGSGGQTVSFGLDDALRRVDTRDDQAGQGWVRGWSYGSQVKGTNSADSHLYSATNGAGFARPFTQMFLRPKLLSSDISYPAVPDGGTAKQPLSPLLQSGAEPQEWGVTGRATANTGELYTESQDATQVGNTVFVGGNFKFVQKGQNPAPGDQIQQSYLAGFDVNTGQWVPSFRPVFNGQVKTLAPLPNGKLIAGGEFTTVNGQPAVGVVALDPVTGAIDPDWKLTVESRLTCCTVKIRTLDIEGDWLYIGGSFTHLKGGKQAQPAFARNAGRVSLADATADASWNPNFNGSVFDLDLGSAGERFYAAGHMTWSNNQTTDNVAILGTGAGAPLVPGMKPPKFSNATHYQQAIVEAGDRVWVGGSQHSMFSYAKDDFTSLSGNITKAGGDIQSAEVYDGVVYATCHCRHWAYSESYTWPEVGTKWTQADKIDLVGAWDVATGKMLPEFTPWFNANYDQGPWGSFKDSTGKVWFMGDMRQARRTNGSFQWVGGFARFAPRDTVAPSTPGALGSTDAGNNTRRLSWGGSTDDRGGLRYEVLQGDRVVSTGTATSLVVPAPTQAQRYFVRAVDTAGNRSASTPVHSMNPAAAAR</sequence>
<feature type="signal peptide" evidence="4">
    <location>
        <begin position="1"/>
        <end position="23"/>
    </location>
</feature>
<feature type="region of interest" description="Disordered" evidence="3">
    <location>
        <begin position="687"/>
        <end position="711"/>
    </location>
</feature>
<evidence type="ECO:0000256" key="2">
    <source>
        <dbReference type="ARBA" id="ARBA00022530"/>
    </source>
</evidence>
<dbReference type="EMBL" id="NKYE01000021">
    <property type="protein sequence ID" value="OZM70334.1"/>
    <property type="molecule type" value="Genomic_DNA"/>
</dbReference>
<dbReference type="InterPro" id="IPR036056">
    <property type="entry name" value="Fibrinogen-like_C"/>
</dbReference>
<protein>
    <recommendedName>
        <fullName evidence="5">Fibrinogen C-terminal domain-containing protein</fullName>
    </recommendedName>
</protein>
<dbReference type="NCBIfam" id="NF040941">
    <property type="entry name" value="GGGWT_bact"/>
    <property type="match status" value="1"/>
</dbReference>
<accession>A0A263CW19</accession>
<dbReference type="InterPro" id="IPR013431">
    <property type="entry name" value="Delta_60_rpt"/>
</dbReference>
<dbReference type="Pfam" id="PF17164">
    <property type="entry name" value="DUF5122"/>
    <property type="match status" value="1"/>
</dbReference>
<dbReference type="InterPro" id="IPR013783">
    <property type="entry name" value="Ig-like_fold"/>
</dbReference>
<keyword evidence="7" id="KW-1185">Reference proteome</keyword>
<dbReference type="OrthoDB" id="9802683at2"/>
<dbReference type="InterPro" id="IPR014716">
    <property type="entry name" value="Fibrinogen_a/b/g_C_1"/>
</dbReference>
<dbReference type="GO" id="GO:0005975">
    <property type="term" value="P:carbohydrate metabolic process"/>
    <property type="evidence" value="ECO:0007669"/>
    <property type="project" value="UniProtKB-ARBA"/>
</dbReference>
<gene>
    <name evidence="6" type="ORF">CFN78_25775</name>
</gene>
<keyword evidence="4" id="KW-0732">Signal</keyword>
<dbReference type="PROSITE" id="PS51406">
    <property type="entry name" value="FIBRINOGEN_C_2"/>
    <property type="match status" value="1"/>
</dbReference>
<dbReference type="InParanoid" id="A0A263CW19"/>
<dbReference type="Proteomes" id="UP000242444">
    <property type="component" value="Unassembled WGS sequence"/>
</dbReference>
<reference evidence="6 7" key="1">
    <citation type="submission" date="2017-07" db="EMBL/GenBank/DDBJ databases">
        <title>Amycolatopsis antarcticus sp. nov., isolated from the surface of an Antarcticus brown macroalga.</title>
        <authorList>
            <person name="Wang J."/>
            <person name="Leiva S."/>
            <person name="Huang J."/>
            <person name="Huang Y."/>
        </authorList>
    </citation>
    <scope>NUCLEOTIDE SEQUENCE [LARGE SCALE GENOMIC DNA]</scope>
    <source>
        <strain evidence="6 7">AU-G6</strain>
    </source>
</reference>
<keyword evidence="2" id="KW-0964">Secreted</keyword>
<evidence type="ECO:0000256" key="1">
    <source>
        <dbReference type="ARBA" id="ARBA00004498"/>
    </source>
</evidence>
<dbReference type="SUPFAM" id="SSF56496">
    <property type="entry name" value="Fibrinogen C-terminal domain-like"/>
    <property type="match status" value="1"/>
</dbReference>
<feature type="domain" description="Fibrinogen C-terminal" evidence="5">
    <location>
        <begin position="34"/>
        <end position="91"/>
    </location>
</feature>
<evidence type="ECO:0000313" key="7">
    <source>
        <dbReference type="Proteomes" id="UP000242444"/>
    </source>
</evidence>
<proteinExistence type="predicted"/>
<comment type="subcellular location">
    <subcellularLocation>
        <location evidence="1">Secreted</location>
        <location evidence="1">Extracellular space</location>
        <location evidence="1">Extracellular matrix</location>
    </subcellularLocation>
</comment>
<name>A0A263CW19_9PSEU</name>
<dbReference type="InterPro" id="IPR002181">
    <property type="entry name" value="Fibrinogen_a/b/g_C_dom"/>
</dbReference>
<evidence type="ECO:0000256" key="4">
    <source>
        <dbReference type="SAM" id="SignalP"/>
    </source>
</evidence>
<feature type="chain" id="PRO_5013306220" description="Fibrinogen C-terminal domain-containing protein" evidence="4">
    <location>
        <begin position="24"/>
        <end position="774"/>
    </location>
</feature>
<comment type="caution">
    <text evidence="6">The sequence shown here is derived from an EMBL/GenBank/DDBJ whole genome shotgun (WGS) entry which is preliminary data.</text>
</comment>
<evidence type="ECO:0000256" key="3">
    <source>
        <dbReference type="SAM" id="MobiDB-lite"/>
    </source>
</evidence>
<keyword evidence="2" id="KW-0272">Extracellular matrix</keyword>
<organism evidence="6 7">
    <name type="scientific">Amycolatopsis antarctica</name>
    <dbReference type="NCBI Taxonomy" id="1854586"/>
    <lineage>
        <taxon>Bacteria</taxon>
        <taxon>Bacillati</taxon>
        <taxon>Actinomycetota</taxon>
        <taxon>Actinomycetes</taxon>
        <taxon>Pseudonocardiales</taxon>
        <taxon>Pseudonocardiaceae</taxon>
        <taxon>Amycolatopsis</taxon>
    </lineage>
</organism>
<dbReference type="AlphaFoldDB" id="A0A263CW19"/>
<evidence type="ECO:0000313" key="6">
    <source>
        <dbReference type="EMBL" id="OZM70334.1"/>
    </source>
</evidence>
<dbReference type="Gene3D" id="3.90.215.10">
    <property type="entry name" value="Gamma Fibrinogen, chain A, domain 1"/>
    <property type="match status" value="1"/>
</dbReference>
<dbReference type="RefSeq" id="WP_094865629.1">
    <property type="nucleotide sequence ID" value="NZ_NKYE01000021.1"/>
</dbReference>